<accession>A0A7W7NV71</accession>
<sequence length="114" mass="12794">MQITATRQNAHPYKGWSIEHDPQLPAIMAWTATSTDFETTLTAATFIEIREEVDLFIDALVDERSGLEAINIEFYAGAWGKDRKDPEVLARFVQRPSNRNCTEQIAALIAELAA</sequence>
<reference evidence="1 2" key="1">
    <citation type="submission" date="2020-08" db="EMBL/GenBank/DDBJ databases">
        <title>Functional genomics of gut bacteria from endangered species of beetles.</title>
        <authorList>
            <person name="Carlos-Shanley C."/>
        </authorList>
    </citation>
    <scope>NUCLEOTIDE SEQUENCE [LARGE SCALE GENOMIC DNA]</scope>
    <source>
        <strain evidence="1 2">S00245</strain>
    </source>
</reference>
<keyword evidence="2" id="KW-1185">Reference proteome</keyword>
<dbReference type="RefSeq" id="WP_184242019.1">
    <property type="nucleotide sequence ID" value="NZ_JACHLR010000001.1"/>
</dbReference>
<dbReference type="Proteomes" id="UP000555448">
    <property type="component" value="Unassembled WGS sequence"/>
</dbReference>
<organism evidence="1 2">
    <name type="scientific">Novosphingobium chloroacetimidivorans</name>
    <dbReference type="NCBI Taxonomy" id="1428314"/>
    <lineage>
        <taxon>Bacteria</taxon>
        <taxon>Pseudomonadati</taxon>
        <taxon>Pseudomonadota</taxon>
        <taxon>Alphaproteobacteria</taxon>
        <taxon>Sphingomonadales</taxon>
        <taxon>Sphingomonadaceae</taxon>
        <taxon>Novosphingobium</taxon>
    </lineage>
</organism>
<protein>
    <submittedName>
        <fullName evidence="1">Uncharacterized protein</fullName>
    </submittedName>
</protein>
<gene>
    <name evidence="1" type="ORF">HNO88_000281</name>
</gene>
<name>A0A7W7NV71_9SPHN</name>
<dbReference type="AlphaFoldDB" id="A0A7W7NV71"/>
<comment type="caution">
    <text evidence="1">The sequence shown here is derived from an EMBL/GenBank/DDBJ whole genome shotgun (WGS) entry which is preliminary data.</text>
</comment>
<evidence type="ECO:0000313" key="1">
    <source>
        <dbReference type="EMBL" id="MBB4856984.1"/>
    </source>
</evidence>
<evidence type="ECO:0000313" key="2">
    <source>
        <dbReference type="Proteomes" id="UP000555448"/>
    </source>
</evidence>
<proteinExistence type="predicted"/>
<dbReference type="EMBL" id="JACHLR010000001">
    <property type="protein sequence ID" value="MBB4856984.1"/>
    <property type="molecule type" value="Genomic_DNA"/>
</dbReference>